<dbReference type="EMBL" id="CP000248">
    <property type="protein sequence ID" value="ABD26515.1"/>
    <property type="molecule type" value="Genomic_DNA"/>
</dbReference>
<protein>
    <submittedName>
        <fullName evidence="2">Uncharacterized protein</fullName>
    </submittedName>
</protein>
<feature type="region of interest" description="Disordered" evidence="1">
    <location>
        <begin position="66"/>
        <end position="128"/>
    </location>
</feature>
<accession>Q2G6K8</accession>
<feature type="compositionally biased region" description="Acidic residues" evidence="1">
    <location>
        <begin position="86"/>
        <end position="98"/>
    </location>
</feature>
<dbReference type="STRING" id="279238.Saro_2076"/>
<sequence length="128" mass="13470">MIRSSHTMKIRTRASAPVLRPVLGLAVLGLSLTSLLGGCGGSPSDQQMEARIAALEAKAEAADKRSRRALSMAAEANPAAHLNPNNEDEFLPDSEGQDENIVTDGSADDPSFDNQIEPPPAPLIPQSN</sequence>
<name>Q2G6K8_NOVAD</name>
<evidence type="ECO:0000256" key="1">
    <source>
        <dbReference type="SAM" id="MobiDB-lite"/>
    </source>
</evidence>
<dbReference type="KEGG" id="nar:Saro_2076"/>
<feature type="compositionally biased region" description="Pro residues" evidence="1">
    <location>
        <begin position="117"/>
        <end position="128"/>
    </location>
</feature>
<organism evidence="2 3">
    <name type="scientific">Novosphingobium aromaticivorans (strain ATCC 700278 / DSM 12444 / CCUG 56034 / CIP 105152 / NBRC 16084 / F199)</name>
    <dbReference type="NCBI Taxonomy" id="279238"/>
    <lineage>
        <taxon>Bacteria</taxon>
        <taxon>Pseudomonadati</taxon>
        <taxon>Pseudomonadota</taxon>
        <taxon>Alphaproteobacteria</taxon>
        <taxon>Sphingomonadales</taxon>
        <taxon>Sphingomonadaceae</taxon>
        <taxon>Novosphingobium</taxon>
    </lineage>
</organism>
<dbReference type="RefSeq" id="WP_011445724.1">
    <property type="nucleotide sequence ID" value="NC_007794.1"/>
</dbReference>
<reference evidence="3" key="1">
    <citation type="submission" date="2006-01" db="EMBL/GenBank/DDBJ databases">
        <title>Complete sequence of Novosphingobium aromaticivorans DSM 12444.</title>
        <authorList>
            <consortium name="US DOE Joint Genome Institute"/>
            <person name="Copeland A."/>
            <person name="Lucas S."/>
            <person name="Lapidus A."/>
            <person name="Barry K."/>
            <person name="Detter J.C."/>
            <person name="Glavina T."/>
            <person name="Hammon N."/>
            <person name="Israni S."/>
            <person name="Pitluck S."/>
            <person name="Chain P."/>
            <person name="Malfatti S."/>
            <person name="Shin M."/>
            <person name="Vergez L."/>
            <person name="Schmutz J."/>
            <person name="Larimer F."/>
            <person name="Land M."/>
            <person name="Kyrpides N."/>
            <person name="Ivanova N."/>
            <person name="Fredrickson J."/>
            <person name="Balkwill D."/>
            <person name="Romine M.F."/>
            <person name="Richardson P."/>
        </authorList>
    </citation>
    <scope>NUCLEOTIDE SEQUENCE [LARGE SCALE GENOMIC DNA]</scope>
    <source>
        <strain evidence="3">ATCC 700278 / DSM 12444 / CCUG 56034 / CIP 105152 / NBRC 16084 / F199</strain>
    </source>
</reference>
<proteinExistence type="predicted"/>
<dbReference type="AlphaFoldDB" id="Q2G6K8"/>
<keyword evidence="3" id="KW-1185">Reference proteome</keyword>
<evidence type="ECO:0000313" key="3">
    <source>
        <dbReference type="Proteomes" id="UP000009134"/>
    </source>
</evidence>
<gene>
    <name evidence="2" type="ordered locus">Saro_2076</name>
</gene>
<dbReference type="HOGENOM" id="CLU_1957320_0_0_5"/>
<dbReference type="Proteomes" id="UP000009134">
    <property type="component" value="Chromosome"/>
</dbReference>
<evidence type="ECO:0000313" key="2">
    <source>
        <dbReference type="EMBL" id="ABD26515.1"/>
    </source>
</evidence>